<keyword evidence="2" id="KW-1185">Reference proteome</keyword>
<protein>
    <submittedName>
        <fullName evidence="1">Uncharacterized protein</fullName>
    </submittedName>
</protein>
<dbReference type="Proteomes" id="UP000324222">
    <property type="component" value="Unassembled WGS sequence"/>
</dbReference>
<dbReference type="EMBL" id="VSRR010010463">
    <property type="protein sequence ID" value="MPC51862.1"/>
    <property type="molecule type" value="Genomic_DNA"/>
</dbReference>
<reference evidence="1 2" key="1">
    <citation type="submission" date="2019-05" db="EMBL/GenBank/DDBJ databases">
        <title>Another draft genome of Portunus trituberculatus and its Hox gene families provides insights of decapod evolution.</title>
        <authorList>
            <person name="Jeong J.-H."/>
            <person name="Song I."/>
            <person name="Kim S."/>
            <person name="Choi T."/>
            <person name="Kim D."/>
            <person name="Ryu S."/>
            <person name="Kim W."/>
        </authorList>
    </citation>
    <scope>NUCLEOTIDE SEQUENCE [LARGE SCALE GENOMIC DNA]</scope>
    <source>
        <tissue evidence="1">Muscle</tissue>
    </source>
</reference>
<sequence>MQSVHNAVRCLTNIRSPSSQPYNVETKANRHLERRYNTYIGTSIIKTERQTVKKPVMHRGNQT</sequence>
<name>A0A5B7FZ12_PORTR</name>
<organism evidence="1 2">
    <name type="scientific">Portunus trituberculatus</name>
    <name type="common">Swimming crab</name>
    <name type="synonym">Neptunus trituberculatus</name>
    <dbReference type="NCBI Taxonomy" id="210409"/>
    <lineage>
        <taxon>Eukaryota</taxon>
        <taxon>Metazoa</taxon>
        <taxon>Ecdysozoa</taxon>
        <taxon>Arthropoda</taxon>
        <taxon>Crustacea</taxon>
        <taxon>Multicrustacea</taxon>
        <taxon>Malacostraca</taxon>
        <taxon>Eumalacostraca</taxon>
        <taxon>Eucarida</taxon>
        <taxon>Decapoda</taxon>
        <taxon>Pleocyemata</taxon>
        <taxon>Brachyura</taxon>
        <taxon>Eubrachyura</taxon>
        <taxon>Portunoidea</taxon>
        <taxon>Portunidae</taxon>
        <taxon>Portuninae</taxon>
        <taxon>Portunus</taxon>
    </lineage>
</organism>
<accession>A0A5B7FZ12</accession>
<gene>
    <name evidence="1" type="ORF">E2C01_045715</name>
</gene>
<comment type="caution">
    <text evidence="1">The sequence shown here is derived from an EMBL/GenBank/DDBJ whole genome shotgun (WGS) entry which is preliminary data.</text>
</comment>
<dbReference type="AlphaFoldDB" id="A0A5B7FZ12"/>
<proteinExistence type="predicted"/>
<evidence type="ECO:0000313" key="1">
    <source>
        <dbReference type="EMBL" id="MPC51862.1"/>
    </source>
</evidence>
<evidence type="ECO:0000313" key="2">
    <source>
        <dbReference type="Proteomes" id="UP000324222"/>
    </source>
</evidence>